<dbReference type="Proteomes" id="UP000198844">
    <property type="component" value="Unassembled WGS sequence"/>
</dbReference>
<dbReference type="EMBL" id="FPBH01000030">
    <property type="protein sequence ID" value="SFU24879.1"/>
    <property type="molecule type" value="Genomic_DNA"/>
</dbReference>
<dbReference type="OrthoDB" id="9767470at2"/>
<evidence type="ECO:0000313" key="3">
    <source>
        <dbReference type="Proteomes" id="UP000198844"/>
    </source>
</evidence>
<name>A0A1I7ELV8_9BURK</name>
<feature type="transmembrane region" description="Helical" evidence="1">
    <location>
        <begin position="422"/>
        <end position="441"/>
    </location>
</feature>
<accession>A0A1I7ELV8</accession>
<proteinExistence type="predicted"/>
<dbReference type="RefSeq" id="WP_093644124.1">
    <property type="nucleotide sequence ID" value="NZ_FPBH01000030.1"/>
</dbReference>
<evidence type="ECO:0000313" key="2">
    <source>
        <dbReference type="EMBL" id="SFU24879.1"/>
    </source>
</evidence>
<reference evidence="2 3" key="1">
    <citation type="submission" date="2016-10" db="EMBL/GenBank/DDBJ databases">
        <authorList>
            <person name="de Groot N.N."/>
        </authorList>
    </citation>
    <scope>NUCLEOTIDE SEQUENCE [LARGE SCALE GENOMIC DNA]</scope>
    <source>
        <strain evidence="2 3">LMG 27731</strain>
    </source>
</reference>
<organism evidence="2 3">
    <name type="scientific">Paraburkholderia aspalathi</name>
    <dbReference type="NCBI Taxonomy" id="1324617"/>
    <lineage>
        <taxon>Bacteria</taxon>
        <taxon>Pseudomonadati</taxon>
        <taxon>Pseudomonadota</taxon>
        <taxon>Betaproteobacteria</taxon>
        <taxon>Burkholderiales</taxon>
        <taxon>Burkholderiaceae</taxon>
        <taxon>Paraburkholderia</taxon>
    </lineage>
</organism>
<keyword evidence="1" id="KW-0812">Transmembrane</keyword>
<gene>
    <name evidence="2" type="ORF">SAMN05192563_103075</name>
</gene>
<evidence type="ECO:0000256" key="1">
    <source>
        <dbReference type="SAM" id="Phobius"/>
    </source>
</evidence>
<dbReference type="InterPro" id="IPR021830">
    <property type="entry name" value="DUF3422"/>
</dbReference>
<protein>
    <submittedName>
        <fullName evidence="2">Uncharacterized membrane-anchored protein</fullName>
    </submittedName>
</protein>
<dbReference type="Pfam" id="PF11902">
    <property type="entry name" value="DUF3422"/>
    <property type="match status" value="1"/>
</dbReference>
<dbReference type="AlphaFoldDB" id="A0A1I7ELV8"/>
<sequence length="456" mass="50827">MAARFRVLFAATTEAAALIHDCTHGRIPATLDHPLRKSLDDEIHSRPFLKICGRGTAVHFAVYSTEDFAIHVSLLRLLCAQLGFPAPSDDANHYYGRHASFQIRWELHSEFSTFTFVESEIEDAPFSRDADTFIPKEWLMALRGTRLVAMHAELVSGTDVEPARKAVRRYLSGSVVAASQVMGGGEVYCDWRAGDDGYTRVLVCDIDFREAQTGRLLQRIFEIETYRMMALLTLPVARNVTKIVEELTRQVAAVVARMDHIESGQDAELLLSLTHLAARSESLGEGAARFSACKAYDSLVSARIRELREQRIPGAPTFGEFMDRRLQPAMKSCQAVWERQAQVALRIARAVDLLRTRVTLEQERQTTGLLARMDATSQTQLRLQHAVEGLSVAAISYYVLSLITAVLRSLHAISLPVNPELVEGALVIPVIFALLMVMRAVKSRADKRAMRNHAGK</sequence>
<feature type="transmembrane region" description="Helical" evidence="1">
    <location>
        <begin position="390"/>
        <end position="410"/>
    </location>
</feature>
<keyword evidence="1" id="KW-0472">Membrane</keyword>
<keyword evidence="1" id="KW-1133">Transmembrane helix</keyword>